<keyword evidence="1" id="KW-1185">Reference proteome</keyword>
<protein>
    <submittedName>
        <fullName evidence="2">Ovule protein</fullName>
    </submittedName>
</protein>
<evidence type="ECO:0000313" key="1">
    <source>
        <dbReference type="Proteomes" id="UP000036681"/>
    </source>
</evidence>
<name>A0A0M3ITD7_ASCLU</name>
<reference evidence="2" key="1">
    <citation type="submission" date="2017-02" db="UniProtKB">
        <authorList>
            <consortium name="WormBaseParasite"/>
        </authorList>
    </citation>
    <scope>IDENTIFICATION</scope>
</reference>
<organism evidence="1 2">
    <name type="scientific">Ascaris lumbricoides</name>
    <name type="common">Giant roundworm</name>
    <dbReference type="NCBI Taxonomy" id="6252"/>
    <lineage>
        <taxon>Eukaryota</taxon>
        <taxon>Metazoa</taxon>
        <taxon>Ecdysozoa</taxon>
        <taxon>Nematoda</taxon>
        <taxon>Chromadorea</taxon>
        <taxon>Rhabditida</taxon>
        <taxon>Spirurina</taxon>
        <taxon>Ascaridomorpha</taxon>
        <taxon>Ascaridoidea</taxon>
        <taxon>Ascarididae</taxon>
        <taxon>Ascaris</taxon>
    </lineage>
</organism>
<proteinExistence type="predicted"/>
<sequence>MVRAGVALRLPSRPKSFSNPSKRSKFFCNAGEAEGLKFDLRCKLHKLQIARRTQAKKLLCNEKQKNRWKY</sequence>
<dbReference type="AlphaFoldDB" id="A0A0M3ITD7"/>
<dbReference type="Proteomes" id="UP000036681">
    <property type="component" value="Unplaced"/>
</dbReference>
<dbReference type="WBParaSite" id="ALUE_0002201501-mRNA-1">
    <property type="protein sequence ID" value="ALUE_0002201501-mRNA-1"/>
    <property type="gene ID" value="ALUE_0002201501"/>
</dbReference>
<accession>A0A0M3ITD7</accession>
<evidence type="ECO:0000313" key="2">
    <source>
        <dbReference type="WBParaSite" id="ALUE_0002201501-mRNA-1"/>
    </source>
</evidence>